<evidence type="ECO:0000313" key="3">
    <source>
        <dbReference type="Proteomes" id="UP000053413"/>
    </source>
</evidence>
<protein>
    <recommendedName>
        <fullName evidence="1">SpoVT-AbrB domain-containing protein</fullName>
    </recommendedName>
</protein>
<dbReference type="InterPro" id="IPR015168">
    <property type="entry name" value="SsuA/THI5"/>
</dbReference>
<reference evidence="3" key="1">
    <citation type="submission" date="2015-10" db="EMBL/GenBank/DDBJ databases">
        <authorList>
            <person name="Ju K.-S."/>
            <person name="Doroghazi J.R."/>
            <person name="Metcalf W.W."/>
        </authorList>
    </citation>
    <scope>NUCLEOTIDE SEQUENCE [LARGE SCALE GENOMIC DNA]</scope>
    <source>
        <strain evidence="3">NRRL F-8817</strain>
    </source>
</reference>
<dbReference type="InterPro" id="IPR037914">
    <property type="entry name" value="SpoVT-AbrB_sf"/>
</dbReference>
<dbReference type="PANTHER" id="PTHR30024">
    <property type="entry name" value="ALIPHATIC SULFONATES-BINDING PROTEIN-RELATED"/>
    <property type="match status" value="1"/>
</dbReference>
<dbReference type="RefSeq" id="WP_059147484.1">
    <property type="nucleotide sequence ID" value="NZ_LLZJ01000388.1"/>
</dbReference>
<feature type="domain" description="SpoVT-AbrB" evidence="1">
    <location>
        <begin position="7"/>
        <end position="53"/>
    </location>
</feature>
<dbReference type="Gene3D" id="3.40.190.10">
    <property type="entry name" value="Periplasmic binding protein-like II"/>
    <property type="match status" value="2"/>
</dbReference>
<dbReference type="EMBL" id="LLZJ01000388">
    <property type="protein sequence ID" value="KUL47275.1"/>
    <property type="molecule type" value="Genomic_DNA"/>
</dbReference>
<dbReference type="Proteomes" id="UP000053413">
    <property type="component" value="Unassembled WGS sequence"/>
</dbReference>
<comment type="caution">
    <text evidence="2">The sequence shown here is derived from an EMBL/GenBank/DDBJ whole genome shotgun (WGS) entry which is preliminary data.</text>
</comment>
<dbReference type="OrthoDB" id="174578at2"/>
<proteinExistence type="predicted"/>
<gene>
    <name evidence="2" type="ORF">ADL28_33185</name>
</gene>
<name>A0A0X3VR86_STRVO</name>
<dbReference type="GO" id="GO:0003677">
    <property type="term" value="F:DNA binding"/>
    <property type="evidence" value="ECO:0007669"/>
    <property type="project" value="InterPro"/>
</dbReference>
<dbReference type="Pfam" id="PF09084">
    <property type="entry name" value="NMT1"/>
    <property type="match status" value="1"/>
</dbReference>
<accession>A0A0X3VR86</accession>
<dbReference type="Gene3D" id="2.10.260.10">
    <property type="match status" value="1"/>
</dbReference>
<dbReference type="SUPFAM" id="SSF53850">
    <property type="entry name" value="Periplasmic binding protein-like II"/>
    <property type="match status" value="1"/>
</dbReference>
<evidence type="ECO:0000259" key="1">
    <source>
        <dbReference type="SMART" id="SM00966"/>
    </source>
</evidence>
<dbReference type="InterPro" id="IPR007159">
    <property type="entry name" value="SpoVT-AbrB_dom"/>
</dbReference>
<organism evidence="2 3">
    <name type="scientific">Streptomyces violaceusniger</name>
    <dbReference type="NCBI Taxonomy" id="68280"/>
    <lineage>
        <taxon>Bacteria</taxon>
        <taxon>Bacillati</taxon>
        <taxon>Actinomycetota</taxon>
        <taxon>Actinomycetes</taxon>
        <taxon>Kitasatosporales</taxon>
        <taxon>Streptomycetaceae</taxon>
        <taxon>Streptomyces</taxon>
        <taxon>Streptomyces violaceusniger group</taxon>
    </lineage>
</organism>
<dbReference type="AlphaFoldDB" id="A0A0X3VR86"/>
<sequence>MDRPETAHIRSNGQLTLPIQVRRASELQEGDVVEVVPQSDGTILLRPIAVLDRQQADQMFRRGHGPAAEPAEDDMRDRVRGLLRRRQLPVTTGRKLDGLVERYQRGDLTRKAFIAEAIMLGLPAVSIASLFAGTDQADAEPSAPRAQYTEPAVDGARDGVVRIAEAFHSLLYLPLYIAHDVGFFEDEGLTVEITKAGGGTEAWSAVESGLADYSVHDPVFTMRAHEQGVGDAVVVGTLCNGQAILALARDESIQATEDPRTFITETINGRTVCTQPQPDSQWSLLRFLKFLYEADPAQAPRVLQVPIGTEPEPVLAGKADLCLAFPPQADIAVSAGLHEIFDFSRFFGPYLLSALATRRAVIQADPERHGAVVTALEKACQYAHAFPDEAVHVAQREFPDLDAEVIDRATRRCLQRNFLPRHTAVDGEAWQENGVLNKFVGTIGEYRAMTELVDNEAALRAYRLLGNLQMVWREPRSITRVTAVGASHLP</sequence>
<dbReference type="Pfam" id="PF04014">
    <property type="entry name" value="MazE_antitoxin"/>
    <property type="match status" value="1"/>
</dbReference>
<dbReference type="GeneID" id="97429898"/>
<evidence type="ECO:0000313" key="2">
    <source>
        <dbReference type="EMBL" id="KUL47275.1"/>
    </source>
</evidence>
<dbReference type="SUPFAM" id="SSF89447">
    <property type="entry name" value="AbrB/MazE/MraZ-like"/>
    <property type="match status" value="1"/>
</dbReference>
<dbReference type="SMART" id="SM00966">
    <property type="entry name" value="SpoVT_AbrB"/>
    <property type="match status" value="1"/>
</dbReference>